<evidence type="ECO:0000313" key="3">
    <source>
        <dbReference type="Proteomes" id="UP000199708"/>
    </source>
</evidence>
<dbReference type="InterPro" id="IPR014963">
    <property type="entry name" value="UPF0302_N"/>
</dbReference>
<reference evidence="2 3" key="1">
    <citation type="submission" date="2016-10" db="EMBL/GenBank/DDBJ databases">
        <authorList>
            <person name="de Groot N.N."/>
        </authorList>
    </citation>
    <scope>NUCLEOTIDE SEQUENCE [LARGE SCALE GENOMIC DNA]</scope>
    <source>
        <strain evidence="2 3">ATCC BAA-466</strain>
    </source>
</reference>
<dbReference type="STRING" id="120956.SAMN05421791_101292"/>
<keyword evidence="3" id="KW-1185">Reference proteome</keyword>
<name>A0A1G7PKD6_9LACT</name>
<accession>A0A1G7PKD6</accession>
<protein>
    <submittedName>
        <fullName evidence="2">Uncharacterized protein YpiB, UPF0302 family</fullName>
    </submittedName>
</protein>
<dbReference type="EMBL" id="FNCK01000001">
    <property type="protein sequence ID" value="SDF86832.1"/>
    <property type="molecule type" value="Genomic_DNA"/>
</dbReference>
<sequence length="176" mass="21530">MNELQEKHQFLNWIIFNHPHPNREIMIFLAYLQMKHDELQWLEFSHDVIYAPRGIKISYQTSLNQPLIYYKGHYIYHRIDQAFHDFRLNSLKKEQSFYFEFDFPDFEVEAMRRGILKDNPFTPVTLKVIDQVNYELDHLSRKVYKKLIMEKIDSALENHNFDLINQWIDQYRSGLE</sequence>
<proteinExistence type="predicted"/>
<organism evidence="2 3">
    <name type="scientific">Facklamia miroungae</name>
    <dbReference type="NCBI Taxonomy" id="120956"/>
    <lineage>
        <taxon>Bacteria</taxon>
        <taxon>Bacillati</taxon>
        <taxon>Bacillota</taxon>
        <taxon>Bacilli</taxon>
        <taxon>Lactobacillales</taxon>
        <taxon>Aerococcaceae</taxon>
        <taxon>Facklamia</taxon>
    </lineage>
</organism>
<dbReference type="RefSeq" id="WP_168427129.1">
    <property type="nucleotide sequence ID" value="NZ_FNCK01000001.1"/>
</dbReference>
<dbReference type="Gene3D" id="3.40.1530.30">
    <property type="entry name" value="Uncharacterised family UPF0302, N-terminal domain"/>
    <property type="match status" value="1"/>
</dbReference>
<dbReference type="Proteomes" id="UP000199708">
    <property type="component" value="Unassembled WGS sequence"/>
</dbReference>
<feature type="domain" description="UPF0302" evidence="1">
    <location>
        <begin position="6"/>
        <end position="105"/>
    </location>
</feature>
<dbReference type="InterPro" id="IPR038091">
    <property type="entry name" value="UPF0302_N_sf"/>
</dbReference>
<evidence type="ECO:0000313" key="2">
    <source>
        <dbReference type="EMBL" id="SDF86832.1"/>
    </source>
</evidence>
<dbReference type="Pfam" id="PF08864">
    <property type="entry name" value="UPF0302"/>
    <property type="match status" value="1"/>
</dbReference>
<dbReference type="AlphaFoldDB" id="A0A1G7PKD6"/>
<gene>
    <name evidence="2" type="ORF">SAMN05421791_101292</name>
</gene>
<evidence type="ECO:0000259" key="1">
    <source>
        <dbReference type="Pfam" id="PF08864"/>
    </source>
</evidence>